<reference evidence="1 2" key="1">
    <citation type="submission" date="2018-05" db="EMBL/GenBank/DDBJ databases">
        <title>Genomic Encyclopedia of Type Strains, Phase IV (KMG-V): Genome sequencing to study the core and pangenomes of soil and plant-associated prokaryotes.</title>
        <authorList>
            <person name="Whitman W."/>
        </authorList>
    </citation>
    <scope>NUCLEOTIDE SEQUENCE [LARGE SCALE GENOMIC DNA]</scope>
    <source>
        <strain evidence="1 2">SCZa-39</strain>
    </source>
</reference>
<name>A0ABX5KR30_9BURK</name>
<dbReference type="Proteomes" id="UP000245712">
    <property type="component" value="Unassembled WGS sequence"/>
</dbReference>
<evidence type="ECO:0000313" key="2">
    <source>
        <dbReference type="Proteomes" id="UP000245712"/>
    </source>
</evidence>
<proteinExistence type="predicted"/>
<keyword evidence="2" id="KW-1185">Reference proteome</keyword>
<gene>
    <name evidence="1" type="ORF">C7402_107157</name>
</gene>
<protein>
    <submittedName>
        <fullName evidence="1">Uncharacterized protein</fullName>
    </submittedName>
</protein>
<organism evidence="1 2">
    <name type="scientific">Paraburkholderia unamae</name>
    <dbReference type="NCBI Taxonomy" id="219649"/>
    <lineage>
        <taxon>Bacteria</taxon>
        <taxon>Pseudomonadati</taxon>
        <taxon>Pseudomonadota</taxon>
        <taxon>Betaproteobacteria</taxon>
        <taxon>Burkholderiales</taxon>
        <taxon>Burkholderiaceae</taxon>
        <taxon>Paraburkholderia</taxon>
    </lineage>
</organism>
<dbReference type="EMBL" id="QEOB01000007">
    <property type="protein sequence ID" value="PVX83251.1"/>
    <property type="molecule type" value="Genomic_DNA"/>
</dbReference>
<evidence type="ECO:0000313" key="1">
    <source>
        <dbReference type="EMBL" id="PVX83251.1"/>
    </source>
</evidence>
<sequence>MPQQDLACWRGDISISHNQWSTELLLKCLEPKRHRTTSDTQQLGGTSEMPRLHNGGKCLQLLSIKIHDQILRARYARSITESATVFCGSSTARRLANSVRTDS</sequence>
<accession>A0ABX5KR30</accession>
<comment type="caution">
    <text evidence="1">The sequence shown here is derived from an EMBL/GenBank/DDBJ whole genome shotgun (WGS) entry which is preliminary data.</text>
</comment>